<feature type="non-terminal residue" evidence="3">
    <location>
        <position position="1"/>
    </location>
</feature>
<reference evidence="3" key="1">
    <citation type="submission" date="2013-07" db="EMBL/GenBank/DDBJ databases">
        <authorList>
            <person name="Geib S."/>
        </authorList>
    </citation>
    <scope>NUCLEOTIDE SEQUENCE</scope>
</reference>
<evidence type="ECO:0000256" key="1">
    <source>
        <dbReference type="SAM" id="Phobius"/>
    </source>
</evidence>
<dbReference type="InterPro" id="IPR052774">
    <property type="entry name" value="Celegans_DevNeuronal_Protein"/>
</dbReference>
<dbReference type="PANTHER" id="PTHR47327:SF7">
    <property type="entry name" value="GH08941P"/>
    <property type="match status" value="1"/>
</dbReference>
<keyword evidence="1" id="KW-1133">Transmembrane helix</keyword>
<dbReference type="InterPro" id="IPR055356">
    <property type="entry name" value="ZP-N"/>
</dbReference>
<dbReference type="AlphaFoldDB" id="W8BTV7"/>
<dbReference type="OrthoDB" id="6407830at2759"/>
<dbReference type="EMBL" id="GAMC01006162">
    <property type="protein sequence ID" value="JAC00394.1"/>
    <property type="molecule type" value="mRNA"/>
</dbReference>
<evidence type="ECO:0000313" key="3">
    <source>
        <dbReference type="EMBL" id="JAC00394.1"/>
    </source>
</evidence>
<protein>
    <recommendedName>
        <fullName evidence="2">ZP domain-containing protein</fullName>
    </recommendedName>
</protein>
<reference evidence="3" key="2">
    <citation type="journal article" date="2014" name="BMC Genomics">
        <title>A genomic perspective to assessing quality of mass-reared SIT flies used in Mediterranean fruit fly (Ceratitis capitata) eradication in California.</title>
        <authorList>
            <person name="Calla B."/>
            <person name="Hall B."/>
            <person name="Hou S."/>
            <person name="Geib S.M."/>
        </authorList>
    </citation>
    <scope>NUCLEOTIDE SEQUENCE</scope>
</reference>
<dbReference type="InterPro" id="IPR001507">
    <property type="entry name" value="ZP_dom"/>
</dbReference>
<proteinExistence type="evidence at transcript level"/>
<dbReference type="PROSITE" id="PS51034">
    <property type="entry name" value="ZP_2"/>
    <property type="match status" value="1"/>
</dbReference>
<organism evidence="3">
    <name type="scientific">Ceratitis capitata</name>
    <name type="common">Mediterranean fruit fly</name>
    <name type="synonym">Tephritis capitata</name>
    <dbReference type="NCBI Taxonomy" id="7213"/>
    <lineage>
        <taxon>Eukaryota</taxon>
        <taxon>Metazoa</taxon>
        <taxon>Ecdysozoa</taxon>
        <taxon>Arthropoda</taxon>
        <taxon>Hexapoda</taxon>
        <taxon>Insecta</taxon>
        <taxon>Pterygota</taxon>
        <taxon>Neoptera</taxon>
        <taxon>Endopterygota</taxon>
        <taxon>Diptera</taxon>
        <taxon>Brachycera</taxon>
        <taxon>Muscomorpha</taxon>
        <taxon>Tephritoidea</taxon>
        <taxon>Tephritidae</taxon>
        <taxon>Ceratitis</taxon>
        <taxon>Ceratitis</taxon>
    </lineage>
</organism>
<sequence length="487" mass="54933">GRTRFLEVLSVCTDVCTCSVRVNFCFYLAFVVYSADYIHCSYVCWLILYVAGLVFKISDQKMISNKVWRALSIVGFIGVVISSCRLAEAKVAHKIHCTEDQMQVEIQIPETTKDNPGNKSQIYLEGLKDYPNERCQPEISDQQAVFRLSLTDFYECGVTRMVNQLTGKKVYYHKILIESSESKEVVSVKCITTEPFYNVLMMNATKREHHAVVRRDVLPAGFQEPEDLEITTSLTERAPEPRLSIGVNQNGKKVTGDLTVTPGTPLTMEINLDPESASVYGLGVNYLEVTDTRQLSETIVFKGCTVDPYLFENFNTIDGDRLSAKFKAFKFPDSSYVQFRATVNVCLDKCLGTQCSNGQIGYGRRRRDTSDILTQGLMDTNKVYEISLAMFIKINDIEGVNRNEVLQLEEKLRELKLANQRLARNSRVHFGETLKSFEQPLTSVTAFVVDEKELSQAQRSASRAVSNRSLGWLSVVIGVYAVVCKFI</sequence>
<dbReference type="Pfam" id="PF23344">
    <property type="entry name" value="ZP-N"/>
    <property type="match status" value="1"/>
</dbReference>
<feature type="domain" description="ZP" evidence="2">
    <location>
        <begin position="96"/>
        <end position="362"/>
    </location>
</feature>
<feature type="transmembrane region" description="Helical" evidence="1">
    <location>
        <begin position="67"/>
        <end position="88"/>
    </location>
</feature>
<dbReference type="GO" id="GO:0009653">
    <property type="term" value="P:anatomical structure morphogenesis"/>
    <property type="evidence" value="ECO:0007669"/>
    <property type="project" value="TreeGrafter"/>
</dbReference>
<keyword evidence="1" id="KW-0472">Membrane</keyword>
<name>W8BTV7_CERCA</name>
<accession>W8BTV7</accession>
<keyword evidence="1" id="KW-0812">Transmembrane</keyword>
<feature type="transmembrane region" description="Helical" evidence="1">
    <location>
        <begin position="36"/>
        <end position="55"/>
    </location>
</feature>
<dbReference type="SMART" id="SM00241">
    <property type="entry name" value="ZP"/>
    <property type="match status" value="1"/>
</dbReference>
<evidence type="ECO:0000259" key="2">
    <source>
        <dbReference type="PROSITE" id="PS51034"/>
    </source>
</evidence>
<dbReference type="PANTHER" id="PTHR47327">
    <property type="entry name" value="FI18240P1-RELATED"/>
    <property type="match status" value="1"/>
</dbReference>